<dbReference type="EMBL" id="BARW01030004">
    <property type="protein sequence ID" value="GAJ15147.1"/>
    <property type="molecule type" value="Genomic_DNA"/>
</dbReference>
<organism evidence="2">
    <name type="scientific">marine sediment metagenome</name>
    <dbReference type="NCBI Taxonomy" id="412755"/>
    <lineage>
        <taxon>unclassified sequences</taxon>
        <taxon>metagenomes</taxon>
        <taxon>ecological metagenomes</taxon>
    </lineage>
</organism>
<sequence>MKGCQFQYCVGHHGRALTTPNKKEQPCNQLISLSDGYTVKVRVD</sequence>
<accession>X1VCT4</accession>
<evidence type="ECO:0000313" key="1">
    <source>
        <dbReference type="EMBL" id="GAI61774.1"/>
    </source>
</evidence>
<reference evidence="2" key="1">
    <citation type="journal article" date="2014" name="Front. Microbiol.">
        <title>High frequency of phylogenetically diverse reductive dehalogenase-homologous genes in deep subseafloor sedimentary metagenomes.</title>
        <authorList>
            <person name="Kawai M."/>
            <person name="Futagami T."/>
            <person name="Toyoda A."/>
            <person name="Takaki Y."/>
            <person name="Nishi S."/>
            <person name="Hori S."/>
            <person name="Arai W."/>
            <person name="Tsubouchi T."/>
            <person name="Morono Y."/>
            <person name="Uchiyama I."/>
            <person name="Ito T."/>
            <person name="Fujiyama A."/>
            <person name="Inagaki F."/>
            <person name="Takami H."/>
        </authorList>
    </citation>
    <scope>NUCLEOTIDE SEQUENCE</scope>
    <source>
        <strain evidence="2">Expedition CK06-06</strain>
    </source>
</reference>
<protein>
    <submittedName>
        <fullName evidence="2">Uncharacterized protein</fullName>
    </submittedName>
</protein>
<gene>
    <name evidence="1" type="ORF">S12H4_10205</name>
    <name evidence="2" type="ORF">S12H4_48083</name>
</gene>
<evidence type="ECO:0000313" key="2">
    <source>
        <dbReference type="EMBL" id="GAJ15147.1"/>
    </source>
</evidence>
<comment type="caution">
    <text evidence="2">The sequence shown here is derived from an EMBL/GenBank/DDBJ whole genome shotgun (WGS) entry which is preliminary data.</text>
</comment>
<dbReference type="EMBL" id="BARW01004313">
    <property type="protein sequence ID" value="GAI61774.1"/>
    <property type="molecule type" value="Genomic_DNA"/>
</dbReference>
<dbReference type="AlphaFoldDB" id="X1VCT4"/>
<name>X1VCT4_9ZZZZ</name>
<proteinExistence type="predicted"/>